<keyword evidence="4 9" id="KW-0808">Transferase</keyword>
<evidence type="ECO:0000256" key="7">
    <source>
        <dbReference type="ARBA" id="ARBA00022842"/>
    </source>
</evidence>
<dbReference type="GO" id="GO:0003723">
    <property type="term" value="F:RNA binding"/>
    <property type="evidence" value="ECO:0007669"/>
    <property type="project" value="UniProtKB-UniRule"/>
</dbReference>
<comment type="similarity">
    <text evidence="2 9">Belongs to the polyribonucleotide nucleotidyltransferase family.</text>
</comment>
<dbReference type="FunFam" id="3.30.230.70:FF:000001">
    <property type="entry name" value="Polyribonucleotide nucleotidyltransferase"/>
    <property type="match status" value="1"/>
</dbReference>
<comment type="caution">
    <text evidence="11">The sequence shown here is derived from an EMBL/GenBank/DDBJ whole genome shotgun (WGS) entry which is preliminary data.</text>
</comment>
<dbReference type="FunFam" id="3.30.230.70:FF:000002">
    <property type="entry name" value="Polyribonucleotide nucleotidyltransferase"/>
    <property type="match status" value="1"/>
</dbReference>
<feature type="binding site" evidence="9">
    <location>
        <position position="500"/>
    </location>
    <ligand>
        <name>Mg(2+)</name>
        <dbReference type="ChEBI" id="CHEBI:18420"/>
    </ligand>
</feature>
<dbReference type="GO" id="GO:0005829">
    <property type="term" value="C:cytosol"/>
    <property type="evidence" value="ECO:0007669"/>
    <property type="project" value="UniProtKB-ARBA"/>
</dbReference>
<feature type="domain" description="S1 motif" evidence="10">
    <location>
        <begin position="631"/>
        <end position="699"/>
    </location>
</feature>
<evidence type="ECO:0000256" key="6">
    <source>
        <dbReference type="ARBA" id="ARBA00022723"/>
    </source>
</evidence>
<evidence type="ECO:0000313" key="11">
    <source>
        <dbReference type="EMBL" id="HJC71279.1"/>
    </source>
</evidence>
<dbReference type="GO" id="GO:0006402">
    <property type="term" value="P:mRNA catabolic process"/>
    <property type="evidence" value="ECO:0007669"/>
    <property type="project" value="UniProtKB-UniRule"/>
</dbReference>
<dbReference type="Pfam" id="PF03725">
    <property type="entry name" value="RNase_PH_C"/>
    <property type="match status" value="1"/>
</dbReference>
<dbReference type="PROSITE" id="PS50126">
    <property type="entry name" value="S1"/>
    <property type="match status" value="1"/>
</dbReference>
<dbReference type="CDD" id="cd02393">
    <property type="entry name" value="KH-I_PNPase"/>
    <property type="match status" value="1"/>
</dbReference>
<dbReference type="InterPro" id="IPR001247">
    <property type="entry name" value="ExoRNase_PH_dom1"/>
</dbReference>
<dbReference type="InterPro" id="IPR036345">
    <property type="entry name" value="ExoRNase_PH_dom2_sf"/>
</dbReference>
<protein>
    <recommendedName>
        <fullName evidence="9">Polyribonucleotide nucleotidyltransferase</fullName>
        <ecNumber evidence="9">2.7.7.8</ecNumber>
    </recommendedName>
    <alternativeName>
        <fullName evidence="9">Polynucleotide phosphorylase</fullName>
        <shortName evidence="9">PNPase</shortName>
    </alternativeName>
</protein>
<dbReference type="InterPro" id="IPR020568">
    <property type="entry name" value="Ribosomal_Su5_D2-typ_SF"/>
</dbReference>
<comment type="function">
    <text evidence="9">Involved in mRNA degradation. Catalyzes the phosphorolysis of single-stranded polyribonucleotides processively in the 3'- to 5'-direction.</text>
</comment>
<dbReference type="PANTHER" id="PTHR11252">
    <property type="entry name" value="POLYRIBONUCLEOTIDE NUCLEOTIDYLTRANSFERASE"/>
    <property type="match status" value="1"/>
</dbReference>
<evidence type="ECO:0000256" key="2">
    <source>
        <dbReference type="ARBA" id="ARBA00007404"/>
    </source>
</evidence>
<dbReference type="PIRSF" id="PIRSF005499">
    <property type="entry name" value="PNPase"/>
    <property type="match status" value="1"/>
</dbReference>
<evidence type="ECO:0000259" key="10">
    <source>
        <dbReference type="PROSITE" id="PS50126"/>
    </source>
</evidence>
<dbReference type="Proteomes" id="UP000823918">
    <property type="component" value="Unassembled WGS sequence"/>
</dbReference>
<dbReference type="EMBL" id="DWWA01000006">
    <property type="protein sequence ID" value="HJC71279.1"/>
    <property type="molecule type" value="Genomic_DNA"/>
</dbReference>
<dbReference type="SMART" id="SM00316">
    <property type="entry name" value="S1"/>
    <property type="match status" value="1"/>
</dbReference>
<dbReference type="CDD" id="cd11363">
    <property type="entry name" value="RNase_PH_PNPase_1"/>
    <property type="match status" value="1"/>
</dbReference>
<dbReference type="InterPro" id="IPR012162">
    <property type="entry name" value="PNPase"/>
</dbReference>
<comment type="subcellular location">
    <subcellularLocation>
        <location evidence="1 9">Cytoplasm</location>
    </subcellularLocation>
</comment>
<keyword evidence="3 9" id="KW-0963">Cytoplasm</keyword>
<name>A0A9D2Q1R6_9FIRM</name>
<dbReference type="GO" id="GO:0000175">
    <property type="term" value="F:3'-5'-RNA exonuclease activity"/>
    <property type="evidence" value="ECO:0007669"/>
    <property type="project" value="TreeGrafter"/>
</dbReference>
<evidence type="ECO:0000256" key="9">
    <source>
        <dbReference type="HAMAP-Rule" id="MF_01595"/>
    </source>
</evidence>
<dbReference type="GO" id="GO:0006396">
    <property type="term" value="P:RNA processing"/>
    <property type="evidence" value="ECO:0007669"/>
    <property type="project" value="InterPro"/>
</dbReference>
<evidence type="ECO:0000256" key="1">
    <source>
        <dbReference type="ARBA" id="ARBA00004496"/>
    </source>
</evidence>
<dbReference type="PROSITE" id="PS50084">
    <property type="entry name" value="KH_TYPE_1"/>
    <property type="match status" value="1"/>
</dbReference>
<dbReference type="SMART" id="SM00322">
    <property type="entry name" value="KH"/>
    <property type="match status" value="1"/>
</dbReference>
<keyword evidence="8 9" id="KW-0694">RNA-binding</keyword>
<reference evidence="11" key="1">
    <citation type="journal article" date="2021" name="PeerJ">
        <title>Extensive microbial diversity within the chicken gut microbiome revealed by metagenomics and culture.</title>
        <authorList>
            <person name="Gilroy R."/>
            <person name="Ravi A."/>
            <person name="Getino M."/>
            <person name="Pursley I."/>
            <person name="Horton D.L."/>
            <person name="Alikhan N.F."/>
            <person name="Baker D."/>
            <person name="Gharbi K."/>
            <person name="Hall N."/>
            <person name="Watson M."/>
            <person name="Adriaenssens E.M."/>
            <person name="Foster-Nyarko E."/>
            <person name="Jarju S."/>
            <person name="Secka A."/>
            <person name="Antonio M."/>
            <person name="Oren A."/>
            <person name="Chaudhuri R.R."/>
            <person name="La Ragione R."/>
            <person name="Hildebrand F."/>
            <person name="Pallen M.J."/>
        </authorList>
    </citation>
    <scope>NUCLEOTIDE SEQUENCE</scope>
    <source>
        <strain evidence="11">5933</strain>
    </source>
</reference>
<dbReference type="SUPFAM" id="SSF46915">
    <property type="entry name" value="Polynucleotide phosphorylase/guanosine pentaphosphate synthase (PNPase/GPSI), domain 3"/>
    <property type="match status" value="1"/>
</dbReference>
<evidence type="ECO:0000256" key="5">
    <source>
        <dbReference type="ARBA" id="ARBA00022695"/>
    </source>
</evidence>
<sequence length="710" mass="78599">MALEFASAKETFPNYRKFETTLAGRPFVVETGKMCGLSNGSCMISYGDTRVLCNVTMSEKPRDGIDFFPLSVDFEEKLYAVGRIPGSFMRREGRPGEKAILTSRVVDRPIRPLFPKDMRNDVAVVMTVMSVDQDCSPEIAGMIGTSIAISISDIPWNGPIAGVYMGLVDGELVVNPTEAQREKTDLQLTVAASMEKIVMIEAGANEVDEHTMLNAIKKAHEEIKTMIGFINGIVAEIGKPKKEFQSMELDHDLFEEVKSTYLDDFKAAMDTDDKNIRDMRLLPIRERIAQQYAEQWGEGIVEELMYKMQKYVVRRWLLDDGKRVDGRGINEIRPLAAEVGLLPRVHGSGMFTRGQTQVLTTCTLSSLRDAQIMDDLSTEDSKRYMHHYNFPPYSVGEARAPRSPGRREIGHGALAERALLPMIPDTEEFPYALRLVSEVLSSNGSTSQASICGSTLALMDAGVPIKAPVAGISCGLITEGDRWMTMLDIQGVEDFHGDMDFKVGGTKNGITAIQMDIKVDGLTYEIIEDAFEKCRKGRLYILDEIMLPVIAEPRAELSKYAPKMLTMKIDVDKIKDVIGKGGKVIQEICATNNCKIDVEEDGTIFISAVNSEDGERAMHTIKTIVEDPEVGAIYKGRVTRLMTFGAFVEIAPGKEGLVHISKLDSKRVERVEDVVAVGDELLVKVTEIDQQGRINLSRKDALAELAAKQG</sequence>
<dbReference type="AlphaFoldDB" id="A0A9D2Q1R6"/>
<dbReference type="Pfam" id="PF03726">
    <property type="entry name" value="PNPase"/>
    <property type="match status" value="1"/>
</dbReference>
<dbReference type="HAMAP" id="MF_01595">
    <property type="entry name" value="PNPase"/>
    <property type="match status" value="1"/>
</dbReference>
<dbReference type="Pfam" id="PF00575">
    <property type="entry name" value="S1"/>
    <property type="match status" value="1"/>
</dbReference>
<dbReference type="InterPro" id="IPR036456">
    <property type="entry name" value="PNPase_PH_RNA-bd_sf"/>
</dbReference>
<dbReference type="PANTHER" id="PTHR11252:SF0">
    <property type="entry name" value="POLYRIBONUCLEOTIDE NUCLEOTIDYLTRANSFERASE 1, MITOCHONDRIAL"/>
    <property type="match status" value="1"/>
</dbReference>
<evidence type="ECO:0000256" key="8">
    <source>
        <dbReference type="ARBA" id="ARBA00022884"/>
    </source>
</evidence>
<keyword evidence="6 9" id="KW-0479">Metal-binding</keyword>
<gene>
    <name evidence="9" type="primary">pnp</name>
    <name evidence="11" type="ORF">H9698_00595</name>
</gene>
<evidence type="ECO:0000256" key="3">
    <source>
        <dbReference type="ARBA" id="ARBA00022490"/>
    </source>
</evidence>
<dbReference type="GO" id="GO:0004654">
    <property type="term" value="F:polyribonucleotide nucleotidyltransferase activity"/>
    <property type="evidence" value="ECO:0007669"/>
    <property type="project" value="UniProtKB-UniRule"/>
</dbReference>
<dbReference type="SUPFAM" id="SSF54791">
    <property type="entry name" value="Eukaryotic type KH-domain (KH-domain type I)"/>
    <property type="match status" value="1"/>
</dbReference>
<dbReference type="FunFam" id="2.40.50.140:FF:000023">
    <property type="entry name" value="Polyribonucleotide nucleotidyltransferase"/>
    <property type="match status" value="1"/>
</dbReference>
<dbReference type="NCBIfam" id="NF008805">
    <property type="entry name" value="PRK11824.1"/>
    <property type="match status" value="1"/>
</dbReference>
<dbReference type="FunFam" id="3.30.1370.10:FF:000001">
    <property type="entry name" value="Polyribonucleotide nucleotidyltransferase"/>
    <property type="match status" value="1"/>
</dbReference>
<dbReference type="CDD" id="cd04472">
    <property type="entry name" value="S1_PNPase"/>
    <property type="match status" value="1"/>
</dbReference>
<dbReference type="Gene3D" id="2.40.50.140">
    <property type="entry name" value="Nucleic acid-binding proteins"/>
    <property type="match status" value="1"/>
</dbReference>
<dbReference type="InterPro" id="IPR027408">
    <property type="entry name" value="PNPase/RNase_PH_dom_sf"/>
</dbReference>
<comment type="cofactor">
    <cofactor evidence="9">
        <name>Mg(2+)</name>
        <dbReference type="ChEBI" id="CHEBI:18420"/>
    </cofactor>
</comment>
<dbReference type="InterPro" id="IPR015848">
    <property type="entry name" value="PNPase_PH_RNA-bd_bac/org-type"/>
</dbReference>
<dbReference type="Pfam" id="PF00013">
    <property type="entry name" value="KH_1"/>
    <property type="match status" value="1"/>
</dbReference>
<dbReference type="InterPro" id="IPR012340">
    <property type="entry name" value="NA-bd_OB-fold"/>
</dbReference>
<dbReference type="NCBIfam" id="TIGR03591">
    <property type="entry name" value="polynuc_phos"/>
    <property type="match status" value="1"/>
</dbReference>
<dbReference type="InterPro" id="IPR015847">
    <property type="entry name" value="ExoRNase_PH_dom2"/>
</dbReference>
<dbReference type="InterPro" id="IPR036612">
    <property type="entry name" value="KH_dom_type_1_sf"/>
</dbReference>
<feature type="binding site" evidence="9">
    <location>
        <position position="494"/>
    </location>
    <ligand>
        <name>Mg(2+)</name>
        <dbReference type="ChEBI" id="CHEBI:18420"/>
    </ligand>
</feature>
<dbReference type="InterPro" id="IPR003029">
    <property type="entry name" value="S1_domain"/>
</dbReference>
<proteinExistence type="inferred from homology"/>
<dbReference type="InterPro" id="IPR004087">
    <property type="entry name" value="KH_dom"/>
</dbReference>
<dbReference type="InterPro" id="IPR004088">
    <property type="entry name" value="KH_dom_type_1"/>
</dbReference>
<dbReference type="SUPFAM" id="SSF54211">
    <property type="entry name" value="Ribosomal protein S5 domain 2-like"/>
    <property type="match status" value="2"/>
</dbReference>
<dbReference type="Gene3D" id="3.30.1370.10">
    <property type="entry name" value="K Homology domain, type 1"/>
    <property type="match status" value="1"/>
</dbReference>
<dbReference type="EC" id="2.7.7.8" evidence="9"/>
<evidence type="ECO:0000313" key="12">
    <source>
        <dbReference type="Proteomes" id="UP000823918"/>
    </source>
</evidence>
<keyword evidence="5 9" id="KW-0548">Nucleotidyltransferase</keyword>
<dbReference type="Pfam" id="PF01138">
    <property type="entry name" value="RNase_PH"/>
    <property type="match status" value="2"/>
</dbReference>
<dbReference type="SUPFAM" id="SSF55666">
    <property type="entry name" value="Ribonuclease PH domain 2-like"/>
    <property type="match status" value="2"/>
</dbReference>
<comment type="catalytic activity">
    <reaction evidence="9">
        <text>RNA(n+1) + phosphate = RNA(n) + a ribonucleoside 5'-diphosphate</text>
        <dbReference type="Rhea" id="RHEA:22096"/>
        <dbReference type="Rhea" id="RHEA-COMP:14527"/>
        <dbReference type="Rhea" id="RHEA-COMP:17342"/>
        <dbReference type="ChEBI" id="CHEBI:43474"/>
        <dbReference type="ChEBI" id="CHEBI:57930"/>
        <dbReference type="ChEBI" id="CHEBI:140395"/>
        <dbReference type="EC" id="2.7.7.8"/>
    </reaction>
</comment>
<evidence type="ECO:0000256" key="4">
    <source>
        <dbReference type="ARBA" id="ARBA00022679"/>
    </source>
</evidence>
<organism evidence="11 12">
    <name type="scientific">Candidatus Ruthenibacterium merdavium</name>
    <dbReference type="NCBI Taxonomy" id="2838752"/>
    <lineage>
        <taxon>Bacteria</taxon>
        <taxon>Bacillati</taxon>
        <taxon>Bacillota</taxon>
        <taxon>Clostridia</taxon>
        <taxon>Eubacteriales</taxon>
        <taxon>Oscillospiraceae</taxon>
        <taxon>Ruthenibacterium</taxon>
    </lineage>
</organism>
<dbReference type="SUPFAM" id="SSF50249">
    <property type="entry name" value="Nucleic acid-binding proteins"/>
    <property type="match status" value="1"/>
</dbReference>
<keyword evidence="7 9" id="KW-0460">Magnesium</keyword>
<dbReference type="CDD" id="cd11364">
    <property type="entry name" value="RNase_PH_PNPase_2"/>
    <property type="match status" value="1"/>
</dbReference>
<dbReference type="GO" id="GO:0000287">
    <property type="term" value="F:magnesium ion binding"/>
    <property type="evidence" value="ECO:0007669"/>
    <property type="project" value="UniProtKB-UniRule"/>
</dbReference>
<dbReference type="Gene3D" id="3.30.230.70">
    <property type="entry name" value="GHMP Kinase, N-terminal domain"/>
    <property type="match status" value="2"/>
</dbReference>
<reference evidence="11" key="2">
    <citation type="submission" date="2021-04" db="EMBL/GenBank/DDBJ databases">
        <authorList>
            <person name="Gilroy R."/>
        </authorList>
    </citation>
    <scope>NUCLEOTIDE SEQUENCE</scope>
    <source>
        <strain evidence="11">5933</strain>
    </source>
</reference>
<accession>A0A9D2Q1R6</accession>